<organism evidence="1 2">
    <name type="scientific">Lentzea jiangxiensis</name>
    <dbReference type="NCBI Taxonomy" id="641025"/>
    <lineage>
        <taxon>Bacteria</taxon>
        <taxon>Bacillati</taxon>
        <taxon>Actinomycetota</taxon>
        <taxon>Actinomycetes</taxon>
        <taxon>Pseudonocardiales</taxon>
        <taxon>Pseudonocardiaceae</taxon>
        <taxon>Lentzea</taxon>
    </lineage>
</organism>
<dbReference type="Gene3D" id="1.20.120.450">
    <property type="entry name" value="dinb family like domain"/>
    <property type="match status" value="1"/>
</dbReference>
<dbReference type="Pfam" id="PF04978">
    <property type="entry name" value="MST"/>
    <property type="match status" value="1"/>
</dbReference>
<evidence type="ECO:0000313" key="1">
    <source>
        <dbReference type="EMBL" id="SDO67661.1"/>
    </source>
</evidence>
<dbReference type="EMBL" id="FNIX01000003">
    <property type="protein sequence ID" value="SDO67661.1"/>
    <property type="molecule type" value="Genomic_DNA"/>
</dbReference>
<proteinExistence type="predicted"/>
<reference evidence="2" key="1">
    <citation type="submission" date="2016-10" db="EMBL/GenBank/DDBJ databases">
        <authorList>
            <person name="Varghese N."/>
            <person name="Submissions S."/>
        </authorList>
    </citation>
    <scope>NUCLEOTIDE SEQUENCE [LARGE SCALE GENOMIC DNA]</scope>
    <source>
        <strain evidence="2">CGMCC 4.6609</strain>
    </source>
</reference>
<accession>A0A1H0LI15</accession>
<evidence type="ECO:0000313" key="2">
    <source>
        <dbReference type="Proteomes" id="UP000199691"/>
    </source>
</evidence>
<dbReference type="STRING" id="641025.SAMN05421507_103322"/>
<evidence type="ECO:0008006" key="3">
    <source>
        <dbReference type="Google" id="ProtNLM"/>
    </source>
</evidence>
<dbReference type="SUPFAM" id="SSF109854">
    <property type="entry name" value="DinB/YfiT-like putative metalloenzymes"/>
    <property type="match status" value="1"/>
</dbReference>
<name>A0A1H0LI15_9PSEU</name>
<sequence>MGEISAADVVLDGFDRVQQAVGRVLEGLSTEQLAHRVGGSANSIAWLVWHLTRVQDDHVADLAGTGQVWTADGWADRFGLPLPPEDTGYGHDDEQVAAVVASSELLLGYHRAVYARTREYLRGVEPAAMSEVVDESWDPPVTRVVRLVSVIEDDLQHAGQAAFVRGLLPES</sequence>
<dbReference type="NCBIfam" id="NF047843">
    <property type="entry name" value="MST_Rv0443"/>
    <property type="match status" value="1"/>
</dbReference>
<gene>
    <name evidence="1" type="ORF">SAMN05421507_103322</name>
</gene>
<keyword evidence="2" id="KW-1185">Reference proteome</keyword>
<dbReference type="AlphaFoldDB" id="A0A1H0LI15"/>
<dbReference type="Proteomes" id="UP000199691">
    <property type="component" value="Unassembled WGS sequence"/>
</dbReference>
<protein>
    <recommendedName>
        <fullName evidence="3">DUF664 domain-containing protein</fullName>
    </recommendedName>
</protein>
<dbReference type="InterPro" id="IPR007061">
    <property type="entry name" value="MST-like"/>
</dbReference>
<dbReference type="InterPro" id="IPR034660">
    <property type="entry name" value="DinB/YfiT-like"/>
</dbReference>